<dbReference type="RefSeq" id="WP_062807469.1">
    <property type="nucleotide sequence ID" value="NZ_VUMT01000036.1"/>
</dbReference>
<name>A0A6L5Y415_9FIRM</name>
<dbReference type="EMBL" id="VUMT01000036">
    <property type="protein sequence ID" value="MSS64893.1"/>
    <property type="molecule type" value="Genomic_DNA"/>
</dbReference>
<dbReference type="Proteomes" id="UP000482209">
    <property type="component" value="Unassembled WGS sequence"/>
</dbReference>
<keyword evidence="2" id="KW-1185">Reference proteome</keyword>
<reference evidence="1 2" key="1">
    <citation type="submission" date="2019-08" db="EMBL/GenBank/DDBJ databases">
        <title>In-depth cultivation of the pig gut microbiome towards novel bacterial diversity and tailored functional studies.</title>
        <authorList>
            <person name="Wylensek D."/>
            <person name="Hitch T.C.A."/>
            <person name="Clavel T."/>
        </authorList>
    </citation>
    <scope>NUCLEOTIDE SEQUENCE [LARGE SCALE GENOMIC DNA]</scope>
    <source>
        <strain evidence="1 2">WCA-693-APC-MOT-I</strain>
    </source>
</reference>
<dbReference type="AlphaFoldDB" id="A0A6L5Y415"/>
<organism evidence="1 2">
    <name type="scientific">Velocimicrobium porci</name>
    <dbReference type="NCBI Taxonomy" id="2606634"/>
    <lineage>
        <taxon>Bacteria</taxon>
        <taxon>Bacillati</taxon>
        <taxon>Bacillota</taxon>
        <taxon>Clostridia</taxon>
        <taxon>Lachnospirales</taxon>
        <taxon>Lachnospiraceae</taxon>
        <taxon>Velocimicrobium</taxon>
    </lineage>
</organism>
<evidence type="ECO:0000313" key="2">
    <source>
        <dbReference type="Proteomes" id="UP000482209"/>
    </source>
</evidence>
<protein>
    <submittedName>
        <fullName evidence="1">Abortive phage infection protein</fullName>
    </submittedName>
</protein>
<evidence type="ECO:0000313" key="1">
    <source>
        <dbReference type="EMBL" id="MSS64893.1"/>
    </source>
</evidence>
<proteinExistence type="predicted"/>
<gene>
    <name evidence="1" type="ORF">FYJ58_13620</name>
</gene>
<accession>A0A6L5Y415</accession>
<comment type="caution">
    <text evidence="1">The sequence shown here is derived from an EMBL/GenBank/DDBJ whole genome shotgun (WGS) entry which is preliminary data.</text>
</comment>
<sequence>MIVTRSERFEQLDRLLTEHDGMLQTAQVIASGIVKPIFYEYVKEKNLQQVAHGIYVSEDAWVDAMFLLHLRCNQAVFSHESALFFHDLTDREPSKYSVTVRRGYSPTRLKAEGLSVYTMKPELFDVGLSSGQTPFGHTVPVYDMERTICDLLRSRSRIEIQTFQGALKAYARRKDKNLRALMQYAGMFKVEKILRQYLEVLL</sequence>